<dbReference type="AlphaFoldDB" id="A0A5N6RUT5"/>
<proteinExistence type="predicted"/>
<gene>
    <name evidence="2" type="ORF">FH972_019812</name>
</gene>
<feature type="signal peptide" evidence="1">
    <location>
        <begin position="1"/>
        <end position="25"/>
    </location>
</feature>
<organism evidence="2 3">
    <name type="scientific">Carpinus fangiana</name>
    <dbReference type="NCBI Taxonomy" id="176857"/>
    <lineage>
        <taxon>Eukaryota</taxon>
        <taxon>Viridiplantae</taxon>
        <taxon>Streptophyta</taxon>
        <taxon>Embryophyta</taxon>
        <taxon>Tracheophyta</taxon>
        <taxon>Spermatophyta</taxon>
        <taxon>Magnoliopsida</taxon>
        <taxon>eudicotyledons</taxon>
        <taxon>Gunneridae</taxon>
        <taxon>Pentapetalae</taxon>
        <taxon>rosids</taxon>
        <taxon>fabids</taxon>
        <taxon>Fagales</taxon>
        <taxon>Betulaceae</taxon>
        <taxon>Carpinus</taxon>
    </lineage>
</organism>
<feature type="chain" id="PRO_5024384434" evidence="1">
    <location>
        <begin position="26"/>
        <end position="52"/>
    </location>
</feature>
<evidence type="ECO:0000256" key="1">
    <source>
        <dbReference type="SAM" id="SignalP"/>
    </source>
</evidence>
<dbReference type="EMBL" id="CM017328">
    <property type="protein sequence ID" value="KAE8124973.1"/>
    <property type="molecule type" value="Genomic_DNA"/>
</dbReference>
<evidence type="ECO:0000313" key="3">
    <source>
        <dbReference type="Proteomes" id="UP000327013"/>
    </source>
</evidence>
<name>A0A5N6RUT5_9ROSI</name>
<sequence>MPLRSFTPLSALRLLPLFPSLCCTALPDGLDPPLFLSSLDPFKLNGFRGTTR</sequence>
<keyword evidence="1" id="KW-0732">Signal</keyword>
<evidence type="ECO:0000313" key="2">
    <source>
        <dbReference type="EMBL" id="KAE8124973.1"/>
    </source>
</evidence>
<accession>A0A5N6RUT5</accession>
<protein>
    <submittedName>
        <fullName evidence="2">Uncharacterized protein</fullName>
    </submittedName>
</protein>
<dbReference type="Proteomes" id="UP000327013">
    <property type="component" value="Chromosome 8"/>
</dbReference>
<reference evidence="2 3" key="1">
    <citation type="submission" date="2019-06" db="EMBL/GenBank/DDBJ databases">
        <title>A chromosomal-level reference genome of Carpinus fangiana (Coryloideae, Betulaceae).</title>
        <authorList>
            <person name="Yang X."/>
            <person name="Wang Z."/>
            <person name="Zhang L."/>
            <person name="Hao G."/>
            <person name="Liu J."/>
            <person name="Yang Y."/>
        </authorList>
    </citation>
    <scope>NUCLEOTIDE SEQUENCE [LARGE SCALE GENOMIC DNA]</scope>
    <source>
        <strain evidence="2">Cfa_2016G</strain>
        <tissue evidence="2">Leaf</tissue>
    </source>
</reference>
<keyword evidence="3" id="KW-1185">Reference proteome</keyword>